<proteinExistence type="predicted"/>
<accession>A0A9D4C4V0</accession>
<keyword evidence="4" id="KW-1185">Reference proteome</keyword>
<keyword evidence="1" id="KW-0812">Transmembrane</keyword>
<evidence type="ECO:0000313" key="4">
    <source>
        <dbReference type="Proteomes" id="UP000828390"/>
    </source>
</evidence>
<reference evidence="3" key="2">
    <citation type="submission" date="2020-11" db="EMBL/GenBank/DDBJ databases">
        <authorList>
            <person name="McCartney M.A."/>
            <person name="Auch B."/>
            <person name="Kono T."/>
            <person name="Mallez S."/>
            <person name="Becker A."/>
            <person name="Gohl D.M."/>
            <person name="Silverstein K.A.T."/>
            <person name="Koren S."/>
            <person name="Bechman K.B."/>
            <person name="Herman A."/>
            <person name="Abrahante J.E."/>
            <person name="Garbe J."/>
        </authorList>
    </citation>
    <scope>NUCLEOTIDE SEQUENCE</scope>
    <source>
        <strain evidence="3">Duluth1</strain>
        <tissue evidence="3">Whole animal</tissue>
    </source>
</reference>
<gene>
    <name evidence="3" type="ORF">DPMN_060032</name>
</gene>
<feature type="domain" description="EGF-like" evidence="2">
    <location>
        <begin position="134"/>
        <end position="147"/>
    </location>
</feature>
<evidence type="ECO:0000313" key="3">
    <source>
        <dbReference type="EMBL" id="KAH3717250.1"/>
    </source>
</evidence>
<dbReference type="EMBL" id="JAIWYP010000013">
    <property type="protein sequence ID" value="KAH3717250.1"/>
    <property type="molecule type" value="Genomic_DNA"/>
</dbReference>
<protein>
    <recommendedName>
        <fullName evidence="2">EGF-like domain-containing protein</fullName>
    </recommendedName>
</protein>
<keyword evidence="1" id="KW-0472">Membrane</keyword>
<evidence type="ECO:0000256" key="1">
    <source>
        <dbReference type="SAM" id="Phobius"/>
    </source>
</evidence>
<dbReference type="PROSITE" id="PS01186">
    <property type="entry name" value="EGF_2"/>
    <property type="match status" value="1"/>
</dbReference>
<comment type="caution">
    <text evidence="3">The sequence shown here is derived from an EMBL/GenBank/DDBJ whole genome shotgun (WGS) entry which is preliminary data.</text>
</comment>
<evidence type="ECO:0000259" key="2">
    <source>
        <dbReference type="PROSITE" id="PS01186"/>
    </source>
</evidence>
<feature type="transmembrane region" description="Helical" evidence="1">
    <location>
        <begin position="166"/>
        <end position="184"/>
    </location>
</feature>
<sequence>MHPVAAASADSTSTILTSTTVKPAATANNAPTSIVPTMNISPHAAQATNAATSTIPTTPRSLPATTSIDTTTTTITPSITSTLFTKMTTNAETSTNSTQTSVTTISNGCRKRAAEEGECVANAECVKEGDAYLCKCKQGFVIQSSQCNKEEMSWGQNRGTSGRSFIVAYWLLIVTACVHLVQTVP</sequence>
<organism evidence="3 4">
    <name type="scientific">Dreissena polymorpha</name>
    <name type="common">Zebra mussel</name>
    <name type="synonym">Mytilus polymorpha</name>
    <dbReference type="NCBI Taxonomy" id="45954"/>
    <lineage>
        <taxon>Eukaryota</taxon>
        <taxon>Metazoa</taxon>
        <taxon>Spiralia</taxon>
        <taxon>Lophotrochozoa</taxon>
        <taxon>Mollusca</taxon>
        <taxon>Bivalvia</taxon>
        <taxon>Autobranchia</taxon>
        <taxon>Heteroconchia</taxon>
        <taxon>Euheterodonta</taxon>
        <taxon>Imparidentia</taxon>
        <taxon>Neoheterodontei</taxon>
        <taxon>Myida</taxon>
        <taxon>Dreissenoidea</taxon>
        <taxon>Dreissenidae</taxon>
        <taxon>Dreissena</taxon>
    </lineage>
</organism>
<dbReference type="AlphaFoldDB" id="A0A9D4C4V0"/>
<dbReference type="Proteomes" id="UP000828390">
    <property type="component" value="Unassembled WGS sequence"/>
</dbReference>
<dbReference type="InterPro" id="IPR000742">
    <property type="entry name" value="EGF"/>
</dbReference>
<keyword evidence="1" id="KW-1133">Transmembrane helix</keyword>
<reference evidence="3" key="1">
    <citation type="journal article" date="2019" name="bioRxiv">
        <title>The Genome of the Zebra Mussel, Dreissena polymorpha: A Resource for Invasive Species Research.</title>
        <authorList>
            <person name="McCartney M.A."/>
            <person name="Auch B."/>
            <person name="Kono T."/>
            <person name="Mallez S."/>
            <person name="Zhang Y."/>
            <person name="Obille A."/>
            <person name="Becker A."/>
            <person name="Abrahante J.E."/>
            <person name="Garbe J."/>
            <person name="Badalamenti J.P."/>
            <person name="Herman A."/>
            <person name="Mangelson H."/>
            <person name="Liachko I."/>
            <person name="Sullivan S."/>
            <person name="Sone E.D."/>
            <person name="Koren S."/>
            <person name="Silverstein K.A.T."/>
            <person name="Beckman K.B."/>
            <person name="Gohl D.M."/>
        </authorList>
    </citation>
    <scope>NUCLEOTIDE SEQUENCE</scope>
    <source>
        <strain evidence="3">Duluth1</strain>
        <tissue evidence="3">Whole animal</tissue>
    </source>
</reference>
<name>A0A9D4C4V0_DREPO</name>